<dbReference type="InterPro" id="IPR025354">
    <property type="entry name" value="DUF4258"/>
</dbReference>
<gene>
    <name evidence="1" type="ordered locus">Daud_0510</name>
</gene>
<dbReference type="OrthoDB" id="964236at2"/>
<dbReference type="STRING" id="477974.Daud_0510"/>
<dbReference type="eggNOG" id="ENOG5032Z5Y">
    <property type="taxonomic scope" value="Bacteria"/>
</dbReference>
<accession>B1I2A3</accession>
<reference evidence="1 2" key="2">
    <citation type="journal article" date="2008" name="Science">
        <title>Environmental genomics reveals a single-species ecosystem deep within Earth.</title>
        <authorList>
            <person name="Chivian D."/>
            <person name="Brodie E.L."/>
            <person name="Alm E.J."/>
            <person name="Culley D.E."/>
            <person name="Dehal P.S."/>
            <person name="Desantis T.Z."/>
            <person name="Gihring T.M."/>
            <person name="Lapidus A."/>
            <person name="Lin L.H."/>
            <person name="Lowry S.R."/>
            <person name="Moser D.P."/>
            <person name="Richardson P.M."/>
            <person name="Southam G."/>
            <person name="Wanger G."/>
            <person name="Pratt L.M."/>
            <person name="Andersen G.L."/>
            <person name="Hazen T.C."/>
            <person name="Brockman F.J."/>
            <person name="Arkin A.P."/>
            <person name="Onstott T.C."/>
        </authorList>
    </citation>
    <scope>NUCLEOTIDE SEQUENCE [LARGE SCALE GENOMIC DNA]</scope>
    <source>
        <strain evidence="1 2">MP104C</strain>
    </source>
</reference>
<dbReference type="Pfam" id="PF14076">
    <property type="entry name" value="DUF4258"/>
    <property type="match status" value="1"/>
</dbReference>
<protein>
    <recommendedName>
        <fullName evidence="3">DUF4258 domain-containing protein</fullName>
    </recommendedName>
</protein>
<evidence type="ECO:0000313" key="2">
    <source>
        <dbReference type="Proteomes" id="UP000008544"/>
    </source>
</evidence>
<name>B1I2A3_DESAP</name>
<keyword evidence="2" id="KW-1185">Reference proteome</keyword>
<reference evidence="2" key="1">
    <citation type="submission" date="2007-10" db="EMBL/GenBank/DDBJ databases">
        <title>Complete sequence of chromosome of Desulforudis audaxviator MP104C.</title>
        <authorList>
            <person name="Copeland A."/>
            <person name="Lucas S."/>
            <person name="Lapidus A."/>
            <person name="Barry K."/>
            <person name="Glavina del Rio T."/>
            <person name="Dalin E."/>
            <person name="Tice H."/>
            <person name="Bruce D."/>
            <person name="Pitluck S."/>
            <person name="Lowry S.R."/>
            <person name="Larimer F."/>
            <person name="Land M.L."/>
            <person name="Hauser L."/>
            <person name="Kyrpides N."/>
            <person name="Ivanova N.N."/>
            <person name="Richardson P."/>
        </authorList>
    </citation>
    <scope>NUCLEOTIDE SEQUENCE [LARGE SCALE GENOMIC DNA]</scope>
    <source>
        <strain evidence="2">MP104C</strain>
    </source>
</reference>
<dbReference type="KEGG" id="dau:Daud_0510"/>
<organism evidence="1 2">
    <name type="scientific">Desulforudis audaxviator (strain MP104C)</name>
    <dbReference type="NCBI Taxonomy" id="477974"/>
    <lineage>
        <taxon>Bacteria</taxon>
        <taxon>Bacillati</taxon>
        <taxon>Bacillota</taxon>
        <taxon>Clostridia</taxon>
        <taxon>Thermoanaerobacterales</taxon>
        <taxon>Candidatus Desulforudaceae</taxon>
        <taxon>Candidatus Desulforudis</taxon>
    </lineage>
</organism>
<dbReference type="HOGENOM" id="CLU_161787_0_1_9"/>
<dbReference type="EMBL" id="CP000860">
    <property type="protein sequence ID" value="ACA59056.1"/>
    <property type="molecule type" value="Genomic_DNA"/>
</dbReference>
<proteinExistence type="predicted"/>
<evidence type="ECO:0008006" key="3">
    <source>
        <dbReference type="Google" id="ProtNLM"/>
    </source>
</evidence>
<sequence length="103" mass="12079">MDIAYIRARVAEGRWRISYHAVQRCDERDLDVADLVAHLSDGEILEDYPDDPRGPSCLVLCKLPTVEFLHVVCGKDEKDWLVIITVYRPEEPKWVDERTRRRV</sequence>
<evidence type="ECO:0000313" key="1">
    <source>
        <dbReference type="EMBL" id="ACA59056.1"/>
    </source>
</evidence>
<dbReference type="AlphaFoldDB" id="B1I2A3"/>
<dbReference type="Proteomes" id="UP000008544">
    <property type="component" value="Chromosome"/>
</dbReference>
<dbReference type="RefSeq" id="WP_012301645.1">
    <property type="nucleotide sequence ID" value="NC_010424.1"/>
</dbReference>